<keyword evidence="4" id="KW-0206">Cytoskeleton</keyword>
<evidence type="ECO:0000256" key="5">
    <source>
        <dbReference type="PROSITE-ProRule" id="PRU00283"/>
    </source>
</evidence>
<keyword evidence="8" id="KW-1185">Reference proteome</keyword>
<dbReference type="Proteomes" id="UP000314294">
    <property type="component" value="Unassembled WGS sequence"/>
</dbReference>
<dbReference type="GO" id="GO:0008017">
    <property type="term" value="F:microtubule binding"/>
    <property type="evidence" value="ECO:0007669"/>
    <property type="project" value="InterPro"/>
</dbReference>
<organism evidence="7 8">
    <name type="scientific">Liparis tanakae</name>
    <name type="common">Tanaka's snailfish</name>
    <dbReference type="NCBI Taxonomy" id="230148"/>
    <lineage>
        <taxon>Eukaryota</taxon>
        <taxon>Metazoa</taxon>
        <taxon>Chordata</taxon>
        <taxon>Craniata</taxon>
        <taxon>Vertebrata</taxon>
        <taxon>Euteleostomi</taxon>
        <taxon>Actinopterygii</taxon>
        <taxon>Neopterygii</taxon>
        <taxon>Teleostei</taxon>
        <taxon>Neoteleostei</taxon>
        <taxon>Acanthomorphata</taxon>
        <taxon>Eupercaria</taxon>
        <taxon>Perciformes</taxon>
        <taxon>Cottioidei</taxon>
        <taxon>Cottales</taxon>
        <taxon>Liparidae</taxon>
        <taxon>Liparis</taxon>
    </lineage>
</organism>
<evidence type="ECO:0000259" key="6">
    <source>
        <dbReference type="PROSITE" id="PS50067"/>
    </source>
</evidence>
<dbReference type="GO" id="GO:0047496">
    <property type="term" value="P:vesicle transport along microtubule"/>
    <property type="evidence" value="ECO:0007669"/>
    <property type="project" value="TreeGrafter"/>
</dbReference>
<evidence type="ECO:0000256" key="2">
    <source>
        <dbReference type="ARBA" id="ARBA00022741"/>
    </source>
</evidence>
<evidence type="ECO:0000313" key="7">
    <source>
        <dbReference type="EMBL" id="TNN23491.1"/>
    </source>
</evidence>
<dbReference type="PRINTS" id="PR00380">
    <property type="entry name" value="KINESINHEAVY"/>
</dbReference>
<dbReference type="PANTHER" id="PTHR24115:SF344">
    <property type="entry name" value="KINESIN-LIKE PROTEIN KIF28P"/>
    <property type="match status" value="1"/>
</dbReference>
<comment type="similarity">
    <text evidence="5">Belongs to the TRAFAC class myosin-kinesin ATPase superfamily. Kinesin family.</text>
</comment>
<dbReference type="InterPro" id="IPR036961">
    <property type="entry name" value="Kinesin_motor_dom_sf"/>
</dbReference>
<evidence type="ECO:0000256" key="4">
    <source>
        <dbReference type="ARBA" id="ARBA00023212"/>
    </source>
</evidence>
<protein>
    <submittedName>
        <fullName evidence="7">Kinesin-like protein KIF28P</fullName>
    </submittedName>
</protein>
<evidence type="ECO:0000256" key="3">
    <source>
        <dbReference type="ARBA" id="ARBA00022840"/>
    </source>
</evidence>
<dbReference type="OrthoDB" id="3176171at2759"/>
<dbReference type="GO" id="GO:0005871">
    <property type="term" value="C:kinesin complex"/>
    <property type="evidence" value="ECO:0007669"/>
    <property type="project" value="TreeGrafter"/>
</dbReference>
<keyword evidence="3" id="KW-0067">ATP-binding</keyword>
<keyword evidence="2" id="KW-0547">Nucleotide-binding</keyword>
<sequence length="109" mass="12162">MEQGTRTRTTATTNMNANSSRSHMLIILQLKQIFSKESITKQSNINLVDLAGSERQRSSGSEADRLKEGTAINLSLTTLGNVIRSARCSLYSVWVCLYLSHYYITLSLC</sequence>
<comment type="subcellular location">
    <subcellularLocation>
        <location evidence="1">Cytoplasm</location>
        <location evidence="1">Cytoskeleton</location>
    </subcellularLocation>
</comment>
<accession>A0A4Z2E436</accession>
<comment type="caution">
    <text evidence="7">The sequence shown here is derived from an EMBL/GenBank/DDBJ whole genome shotgun (WGS) entry which is preliminary data.</text>
</comment>
<dbReference type="InterPro" id="IPR027417">
    <property type="entry name" value="P-loop_NTPase"/>
</dbReference>
<gene>
    <name evidence="7" type="primary">Kif28p_0</name>
    <name evidence="7" type="ORF">EYF80_066388</name>
</gene>
<evidence type="ECO:0000313" key="8">
    <source>
        <dbReference type="Proteomes" id="UP000314294"/>
    </source>
</evidence>
<dbReference type="GO" id="GO:0005874">
    <property type="term" value="C:microtubule"/>
    <property type="evidence" value="ECO:0007669"/>
    <property type="project" value="TreeGrafter"/>
</dbReference>
<dbReference type="Gene3D" id="3.40.850.10">
    <property type="entry name" value="Kinesin motor domain"/>
    <property type="match status" value="1"/>
</dbReference>
<dbReference type="EMBL" id="SRLO01018310">
    <property type="protein sequence ID" value="TNN23491.1"/>
    <property type="molecule type" value="Genomic_DNA"/>
</dbReference>
<reference evidence="7 8" key="1">
    <citation type="submission" date="2019-03" db="EMBL/GenBank/DDBJ databases">
        <title>First draft genome of Liparis tanakae, snailfish: a comprehensive survey of snailfish specific genes.</title>
        <authorList>
            <person name="Kim W."/>
            <person name="Song I."/>
            <person name="Jeong J.-H."/>
            <person name="Kim D."/>
            <person name="Kim S."/>
            <person name="Ryu S."/>
            <person name="Song J.Y."/>
            <person name="Lee S.K."/>
        </authorList>
    </citation>
    <scope>NUCLEOTIDE SEQUENCE [LARGE SCALE GENOMIC DNA]</scope>
    <source>
        <tissue evidence="7">Muscle</tissue>
    </source>
</reference>
<dbReference type="GO" id="GO:0003777">
    <property type="term" value="F:microtubule motor activity"/>
    <property type="evidence" value="ECO:0007669"/>
    <property type="project" value="InterPro"/>
</dbReference>
<evidence type="ECO:0000256" key="1">
    <source>
        <dbReference type="ARBA" id="ARBA00004245"/>
    </source>
</evidence>
<dbReference type="GO" id="GO:0005524">
    <property type="term" value="F:ATP binding"/>
    <property type="evidence" value="ECO:0007669"/>
    <property type="project" value="UniProtKB-KW"/>
</dbReference>
<proteinExistence type="inferred from homology"/>
<dbReference type="InterPro" id="IPR027640">
    <property type="entry name" value="Kinesin-like_fam"/>
</dbReference>
<dbReference type="PROSITE" id="PS50067">
    <property type="entry name" value="KINESIN_MOTOR_2"/>
    <property type="match status" value="1"/>
</dbReference>
<dbReference type="GO" id="GO:0016887">
    <property type="term" value="F:ATP hydrolysis activity"/>
    <property type="evidence" value="ECO:0007669"/>
    <property type="project" value="TreeGrafter"/>
</dbReference>
<comment type="caution">
    <text evidence="5">Lacks conserved residue(s) required for the propagation of feature annotation.</text>
</comment>
<dbReference type="PANTHER" id="PTHR24115">
    <property type="entry name" value="KINESIN-RELATED"/>
    <property type="match status" value="1"/>
</dbReference>
<keyword evidence="4" id="KW-0963">Cytoplasm</keyword>
<dbReference type="SUPFAM" id="SSF52540">
    <property type="entry name" value="P-loop containing nucleoside triphosphate hydrolases"/>
    <property type="match status" value="1"/>
</dbReference>
<feature type="domain" description="Kinesin motor" evidence="6">
    <location>
        <begin position="1"/>
        <end position="109"/>
    </location>
</feature>
<name>A0A4Z2E436_9TELE</name>
<dbReference type="AlphaFoldDB" id="A0A4Z2E436"/>
<dbReference type="Pfam" id="PF00225">
    <property type="entry name" value="Kinesin"/>
    <property type="match status" value="1"/>
</dbReference>
<dbReference type="InterPro" id="IPR001752">
    <property type="entry name" value="Kinesin_motor_dom"/>
</dbReference>